<evidence type="ECO:0000256" key="1">
    <source>
        <dbReference type="SAM" id="MobiDB-lite"/>
    </source>
</evidence>
<feature type="region of interest" description="Disordered" evidence="1">
    <location>
        <begin position="1"/>
        <end position="27"/>
    </location>
</feature>
<proteinExistence type="predicted"/>
<gene>
    <name evidence="2" type="ORF">Srubr_25810</name>
</gene>
<dbReference type="RefSeq" id="WP_203854994.1">
    <property type="nucleotide sequence ID" value="NZ_BNEA01000010.1"/>
</dbReference>
<keyword evidence="3" id="KW-1185">Reference proteome</keyword>
<name>A0ABQ3RA54_STRRR</name>
<organism evidence="2 3">
    <name type="scientific">Streptomyces rubradiris</name>
    <name type="common">Streptomyces achromogenes subsp. rubradiris</name>
    <dbReference type="NCBI Taxonomy" id="285531"/>
    <lineage>
        <taxon>Bacteria</taxon>
        <taxon>Bacillati</taxon>
        <taxon>Actinomycetota</taxon>
        <taxon>Actinomycetes</taxon>
        <taxon>Kitasatosporales</taxon>
        <taxon>Streptomycetaceae</taxon>
        <taxon>Streptomyces</taxon>
    </lineage>
</organism>
<evidence type="ECO:0000313" key="3">
    <source>
        <dbReference type="Proteomes" id="UP000646738"/>
    </source>
</evidence>
<dbReference type="EMBL" id="BNEA01000010">
    <property type="protein sequence ID" value="GHI52735.1"/>
    <property type="molecule type" value="Genomic_DNA"/>
</dbReference>
<dbReference type="Proteomes" id="UP000646738">
    <property type="component" value="Unassembled WGS sequence"/>
</dbReference>
<protein>
    <submittedName>
        <fullName evidence="2">Uncharacterized protein</fullName>
    </submittedName>
</protein>
<comment type="caution">
    <text evidence="2">The sequence shown here is derived from an EMBL/GenBank/DDBJ whole genome shotgun (WGS) entry which is preliminary data.</text>
</comment>
<evidence type="ECO:0000313" key="2">
    <source>
        <dbReference type="EMBL" id="GHI52735.1"/>
    </source>
</evidence>
<sequence length="55" mass="5775">MSTAATPTTTSSAAASCDGPGPDRSWGQSLAEQLDLQMSEVPRTADAFEHFFADL</sequence>
<reference evidence="3" key="1">
    <citation type="submission" date="2023-07" db="EMBL/GenBank/DDBJ databases">
        <title>Whole genome shotgun sequence of Streptomyces achromogenes subsp. rubradiris NBRC 14000.</title>
        <authorList>
            <person name="Komaki H."/>
            <person name="Tamura T."/>
        </authorList>
    </citation>
    <scope>NUCLEOTIDE SEQUENCE [LARGE SCALE GENOMIC DNA]</scope>
    <source>
        <strain evidence="3">NBRC 14000</strain>
    </source>
</reference>
<accession>A0ABQ3RA54</accession>
<feature type="compositionally biased region" description="Low complexity" evidence="1">
    <location>
        <begin position="1"/>
        <end position="16"/>
    </location>
</feature>